<reference evidence="7" key="1">
    <citation type="journal article" date="2020" name="Stud. Mycol.">
        <title>101 Dothideomycetes genomes: a test case for predicting lifestyles and emergence of pathogens.</title>
        <authorList>
            <person name="Haridas S."/>
            <person name="Albert R."/>
            <person name="Binder M."/>
            <person name="Bloem J."/>
            <person name="Labutti K."/>
            <person name="Salamov A."/>
            <person name="Andreopoulos B."/>
            <person name="Baker S."/>
            <person name="Barry K."/>
            <person name="Bills G."/>
            <person name="Bluhm B."/>
            <person name="Cannon C."/>
            <person name="Castanera R."/>
            <person name="Culley D."/>
            <person name="Daum C."/>
            <person name="Ezra D."/>
            <person name="Gonzalez J."/>
            <person name="Henrissat B."/>
            <person name="Kuo A."/>
            <person name="Liang C."/>
            <person name="Lipzen A."/>
            <person name="Lutzoni F."/>
            <person name="Magnuson J."/>
            <person name="Mondo S."/>
            <person name="Nolan M."/>
            <person name="Ohm R."/>
            <person name="Pangilinan J."/>
            <person name="Park H.-J."/>
            <person name="Ramirez L."/>
            <person name="Alfaro M."/>
            <person name="Sun H."/>
            <person name="Tritt A."/>
            <person name="Yoshinaga Y."/>
            <person name="Zwiers L.-H."/>
            <person name="Turgeon B."/>
            <person name="Goodwin S."/>
            <person name="Spatafora J."/>
            <person name="Crous P."/>
            <person name="Grigoriev I."/>
        </authorList>
    </citation>
    <scope>NUCLEOTIDE SEQUENCE</scope>
    <source>
        <strain evidence="7">CBS 115976</strain>
    </source>
</reference>
<feature type="transmembrane region" description="Helical" evidence="6">
    <location>
        <begin position="6"/>
        <end position="22"/>
    </location>
</feature>
<dbReference type="GO" id="GO:0016705">
    <property type="term" value="F:oxidoreductase activity, acting on paired donors, with incorporation or reduction of molecular oxygen"/>
    <property type="evidence" value="ECO:0007669"/>
    <property type="project" value="InterPro"/>
</dbReference>
<dbReference type="GO" id="GO:0004497">
    <property type="term" value="F:monooxygenase activity"/>
    <property type="evidence" value="ECO:0007669"/>
    <property type="project" value="UniProtKB-KW"/>
</dbReference>
<evidence type="ECO:0000256" key="4">
    <source>
        <dbReference type="PIRSR" id="PIRSR602401-1"/>
    </source>
</evidence>
<gene>
    <name evidence="7" type="ORF">BT63DRAFT_419560</name>
</gene>
<dbReference type="InterPro" id="IPR001128">
    <property type="entry name" value="Cyt_P450"/>
</dbReference>
<dbReference type="GO" id="GO:0020037">
    <property type="term" value="F:heme binding"/>
    <property type="evidence" value="ECO:0007669"/>
    <property type="project" value="InterPro"/>
</dbReference>
<dbReference type="Proteomes" id="UP000799302">
    <property type="component" value="Unassembled WGS sequence"/>
</dbReference>
<keyword evidence="6" id="KW-1133">Transmembrane helix</keyword>
<keyword evidence="4 5" id="KW-0349">Heme</keyword>
<evidence type="ECO:0000313" key="8">
    <source>
        <dbReference type="Proteomes" id="UP000799302"/>
    </source>
</evidence>
<evidence type="ECO:0000313" key="7">
    <source>
        <dbReference type="EMBL" id="KAF2674259.1"/>
    </source>
</evidence>
<keyword evidence="6" id="KW-0812">Transmembrane</keyword>
<dbReference type="Pfam" id="PF00067">
    <property type="entry name" value="p450"/>
    <property type="match status" value="1"/>
</dbReference>
<organism evidence="7 8">
    <name type="scientific">Microthyrium microscopicum</name>
    <dbReference type="NCBI Taxonomy" id="703497"/>
    <lineage>
        <taxon>Eukaryota</taxon>
        <taxon>Fungi</taxon>
        <taxon>Dikarya</taxon>
        <taxon>Ascomycota</taxon>
        <taxon>Pezizomycotina</taxon>
        <taxon>Dothideomycetes</taxon>
        <taxon>Dothideomycetes incertae sedis</taxon>
        <taxon>Microthyriales</taxon>
        <taxon>Microthyriaceae</taxon>
        <taxon>Microthyrium</taxon>
    </lineage>
</organism>
<dbReference type="PRINTS" id="PR00385">
    <property type="entry name" value="P450"/>
</dbReference>
<dbReference type="GO" id="GO:0005506">
    <property type="term" value="F:iron ion binding"/>
    <property type="evidence" value="ECO:0007669"/>
    <property type="project" value="InterPro"/>
</dbReference>
<dbReference type="InterPro" id="IPR036396">
    <property type="entry name" value="Cyt_P450_sf"/>
</dbReference>
<evidence type="ECO:0000256" key="1">
    <source>
        <dbReference type="ARBA" id="ARBA00001971"/>
    </source>
</evidence>
<keyword evidence="2 4" id="KW-0479">Metal-binding</keyword>
<dbReference type="PRINTS" id="PR00463">
    <property type="entry name" value="EP450I"/>
</dbReference>
<comment type="cofactor">
    <cofactor evidence="1 4">
        <name>heme</name>
        <dbReference type="ChEBI" id="CHEBI:30413"/>
    </cofactor>
</comment>
<dbReference type="InterPro" id="IPR017972">
    <property type="entry name" value="Cyt_P450_CS"/>
</dbReference>
<evidence type="ECO:0000256" key="2">
    <source>
        <dbReference type="ARBA" id="ARBA00022723"/>
    </source>
</evidence>
<protein>
    <submittedName>
        <fullName evidence="7">Cytochrome P450</fullName>
    </submittedName>
</protein>
<evidence type="ECO:0000256" key="6">
    <source>
        <dbReference type="SAM" id="Phobius"/>
    </source>
</evidence>
<sequence>MVFTSTTLVWLPIGIVIFYVSYQRLFHPLAKFKGPFLASLTGYWRVYHELKGDLPQTIYHYHQRYGQFVRVAPNEISTISPDFVDVVLKGGPKFIKSSFYDGSGDEKPNIFNVKNEALHKLRHRQMAPAFSVVSLTKMEYIFDRHAFVMIKKLDQIAKSGRPVDLTEIFKFFAHDTNGELSFSKQYHLQEQGKLSLWPPMNVYIIMGNICGYVPGLFDPLQKLGPFVPYLRKFNRSRDSLVEDAMKNATIEFEKRRVHNVEATFEDKSESRINLLTSLVMAQDPESGEMLDLADIAKEAISFVVAGSHSTSASMSFLFAALLRYPEILKKVQDEIKASMSLQDNSVDLDGEFLPSWAGLQSKLPYLSAVLKESFRLYPTVNQPLARVIPPSGVQLEQTVFSSGTIISASAYVVGRNQKIWGANATDFKPDRWLSEDARGKDKYLLHFGQGHRSCIAKNQALITLWKGTVAILQRFKLSPVDREGEQRVVGEIQLNAQGFAEPTEPLLVTISEQSRCMK</sequence>
<evidence type="ECO:0000256" key="3">
    <source>
        <dbReference type="ARBA" id="ARBA00023004"/>
    </source>
</evidence>
<dbReference type="OrthoDB" id="1470350at2759"/>
<keyword evidence="6" id="KW-0472">Membrane</keyword>
<dbReference type="PANTHER" id="PTHR24305">
    <property type="entry name" value="CYTOCHROME P450"/>
    <property type="match status" value="1"/>
</dbReference>
<keyword evidence="5" id="KW-0503">Monooxygenase</keyword>
<accession>A0A6A6UPP7</accession>
<comment type="similarity">
    <text evidence="5">Belongs to the cytochrome P450 family.</text>
</comment>
<keyword evidence="5" id="KW-0560">Oxidoreductase</keyword>
<dbReference type="Gene3D" id="1.10.630.10">
    <property type="entry name" value="Cytochrome P450"/>
    <property type="match status" value="1"/>
</dbReference>
<dbReference type="AlphaFoldDB" id="A0A6A6UPP7"/>
<dbReference type="PROSITE" id="PS00086">
    <property type="entry name" value="CYTOCHROME_P450"/>
    <property type="match status" value="1"/>
</dbReference>
<dbReference type="InterPro" id="IPR050121">
    <property type="entry name" value="Cytochrome_P450_monoxygenase"/>
</dbReference>
<keyword evidence="8" id="KW-1185">Reference proteome</keyword>
<dbReference type="SUPFAM" id="SSF48264">
    <property type="entry name" value="Cytochrome P450"/>
    <property type="match status" value="1"/>
</dbReference>
<keyword evidence="3 4" id="KW-0408">Iron</keyword>
<proteinExistence type="inferred from homology"/>
<name>A0A6A6UPP7_9PEZI</name>
<dbReference type="EMBL" id="MU004230">
    <property type="protein sequence ID" value="KAF2674259.1"/>
    <property type="molecule type" value="Genomic_DNA"/>
</dbReference>
<evidence type="ECO:0000256" key="5">
    <source>
        <dbReference type="RuleBase" id="RU000461"/>
    </source>
</evidence>
<dbReference type="PANTHER" id="PTHR24305:SF103">
    <property type="entry name" value="P450, PUTATIVE (EUROFUNG)-RELATED"/>
    <property type="match status" value="1"/>
</dbReference>
<dbReference type="InterPro" id="IPR002401">
    <property type="entry name" value="Cyt_P450_E_grp-I"/>
</dbReference>
<feature type="binding site" description="axial binding residue" evidence="4">
    <location>
        <position position="454"/>
    </location>
    <ligand>
        <name>heme</name>
        <dbReference type="ChEBI" id="CHEBI:30413"/>
    </ligand>
    <ligandPart>
        <name>Fe</name>
        <dbReference type="ChEBI" id="CHEBI:18248"/>
    </ligandPart>
</feature>